<dbReference type="InterPro" id="IPR005084">
    <property type="entry name" value="CBM6"/>
</dbReference>
<evidence type="ECO:0000313" key="5">
    <source>
        <dbReference type="Proteomes" id="UP000298513"/>
    </source>
</evidence>
<organism evidence="4 5">
    <name type="scientific">Streptomyces griseoluteus</name>
    <dbReference type="NCBI Taxonomy" id="29306"/>
    <lineage>
        <taxon>Bacteria</taxon>
        <taxon>Bacillati</taxon>
        <taxon>Actinomycetota</taxon>
        <taxon>Actinomycetes</taxon>
        <taxon>Kitasatosporales</taxon>
        <taxon>Streptomycetaceae</taxon>
        <taxon>Streptomyces</taxon>
    </lineage>
</organism>
<sequence>MASPPTLNRPSQLHDSTAGEGCTASKTATDGTGRHTRRARFTPTTLTTLSVPDLDTGKRSVVSCRGAVFTTLYRTCAAVVSACPSRSRERHRPLERAVRPPFPRTLRPPRGPVIALVLACAGVALAPVGADAATPAAKARSATVTVSGARFQVLSPTLIRTEYAGDDKFEDSATFNAIGRSAFTPPAYTSSVKDGVLTVTTSALTLRYKVGSGPFTAENLTVRLKAGQKQVQASPWQRPDCAVGALCEAEGQLHDGPGVATDHTGYTGKGFLAGFDVTNNSLTTDVRSPEAGTYDYAVRYANAVGSDGRRETRTLSLSVDGGANRTFSLPATADWNTWGVARLPLTLGAGTHTVRLQRTAADSGNVNIDSAALVKPGAGYPARDRTAVPACAFGTSCEAEDGLLAGSAVIATDHRGNSGDGFAAELNKDASLTRRVVDVPRDGTYRLHLRYANGTGGDGRHEKRTMEVRPGTGTPATLTLDPTDNWDSWQTASTTVVLKAGANDITLACPDATSCHVNVDTLGVTATADPAPEPHLALGGYRRSLDGLDGDHDPSPRTTPGLLHRDGWHLLDDTPSAVYDARTGKATPRAGHAGKPYQDGYLFGFGHDYKQGLADLATLTGPPALLPRWAYGVWYSEYIDRTAKDYQDTILPAFRAAGVPLDVLVTDTDFKAPNTWSGWNFDPAKYPDPKGFFDWSTAQGLHNTLNVHPSILESDPQYAGAQQTAKGKLSKGGCAGSAGSECRTFDFGDPDQLKAYLDLHRPFDRAGNDFWWLDWCCDASRSSQPGVTPDAWINQKYAGLTAETAERAFVLSRAYGSLQAGGYSGGVGLPTGPWADKRSTLHFSGDTASTWGTLSAEVGYTPGESAATGMAAISHDIGGHNDGHGIPGAETYTTDDGRTHRTTKLPDDLYARWVQFGTFQPIDRLHSNHSDRLPWQYGDAARDSAAKFLRLRESLVPYTYTLAQQATTTGVPIVRPLYLDHPEDEAAYTRAGSEYLYGPDLLVAPVTTPGTSTTTSVWFPEGTWTDYFTGRTYTAGAGGTSYDVTTTLDTMPVFVRAGGIVATRTGNAAHDSGTPLDRAGLTVATGAPGAFTLYEDDGVSTPARHRSATTRVSYTGHTLRIAPTRGTYQGLPSRRTWTVTFQGLTKPPAHVTSNGTPLAPSAWQWDAETHTLTITTPRTSVRQPVTVSFN</sequence>
<dbReference type="GO" id="GO:0005975">
    <property type="term" value="P:carbohydrate metabolic process"/>
    <property type="evidence" value="ECO:0007669"/>
    <property type="project" value="InterPro"/>
</dbReference>
<dbReference type="SUPFAM" id="SSF51011">
    <property type="entry name" value="Glycosyl hydrolase domain"/>
    <property type="match status" value="1"/>
</dbReference>
<dbReference type="InterPro" id="IPR000322">
    <property type="entry name" value="Glyco_hydro_31_TIM"/>
</dbReference>
<dbReference type="AlphaFoldDB" id="A0A4Z1DAJ5"/>
<proteinExistence type="inferred from homology"/>
<dbReference type="GO" id="GO:0030246">
    <property type="term" value="F:carbohydrate binding"/>
    <property type="evidence" value="ECO:0007669"/>
    <property type="project" value="InterPro"/>
</dbReference>
<dbReference type="PANTHER" id="PTHR43863:SF2">
    <property type="entry name" value="MALTASE-GLUCOAMYLASE"/>
    <property type="match status" value="1"/>
</dbReference>
<feature type="region of interest" description="Disordered" evidence="2">
    <location>
        <begin position="1"/>
        <end position="40"/>
    </location>
</feature>
<dbReference type="SUPFAM" id="SSF49785">
    <property type="entry name" value="Galactose-binding domain-like"/>
    <property type="match status" value="2"/>
</dbReference>
<evidence type="ECO:0000256" key="1">
    <source>
        <dbReference type="ARBA" id="ARBA00007806"/>
    </source>
</evidence>
<dbReference type="Pfam" id="PF01055">
    <property type="entry name" value="Glyco_hydro_31_2nd"/>
    <property type="match status" value="1"/>
</dbReference>
<feature type="region of interest" description="Disordered" evidence="2">
    <location>
        <begin position="547"/>
        <end position="566"/>
    </location>
</feature>
<dbReference type="InterPro" id="IPR017853">
    <property type="entry name" value="GH"/>
</dbReference>
<dbReference type="Gene3D" id="3.20.20.80">
    <property type="entry name" value="Glycosidases"/>
    <property type="match status" value="1"/>
</dbReference>
<dbReference type="PANTHER" id="PTHR43863">
    <property type="entry name" value="HYDROLASE, PUTATIVE (AFU_ORTHOLOGUE AFUA_1G03140)-RELATED"/>
    <property type="match status" value="1"/>
</dbReference>
<accession>A0A4Z1DAJ5</accession>
<dbReference type="SUPFAM" id="SSF51445">
    <property type="entry name" value="(Trans)glycosidases"/>
    <property type="match status" value="1"/>
</dbReference>
<evidence type="ECO:0000259" key="3">
    <source>
        <dbReference type="PROSITE" id="PS51175"/>
    </source>
</evidence>
<dbReference type="GO" id="GO:0004553">
    <property type="term" value="F:hydrolase activity, hydrolyzing O-glycosyl compounds"/>
    <property type="evidence" value="ECO:0007669"/>
    <property type="project" value="InterPro"/>
</dbReference>
<dbReference type="InterPro" id="IPR033403">
    <property type="entry name" value="DUF5110"/>
</dbReference>
<dbReference type="InterPro" id="IPR051816">
    <property type="entry name" value="Glycosyl_Hydrolase_31"/>
</dbReference>
<feature type="domain" description="CBM6" evidence="3">
    <location>
        <begin position="245"/>
        <end position="374"/>
    </location>
</feature>
<protein>
    <submittedName>
        <fullName evidence="4">Carbohydrate-binding protein</fullName>
    </submittedName>
</protein>
<dbReference type="CDD" id="cd04083">
    <property type="entry name" value="CBM35_Lmo2446-like"/>
    <property type="match status" value="1"/>
</dbReference>
<dbReference type="Pfam" id="PF21365">
    <property type="entry name" value="Glyco_hydro_31_3rd"/>
    <property type="match status" value="1"/>
</dbReference>
<dbReference type="EMBL" id="SRRU01000009">
    <property type="protein sequence ID" value="TGN78830.1"/>
    <property type="molecule type" value="Genomic_DNA"/>
</dbReference>
<feature type="compositionally biased region" description="Polar residues" evidence="2">
    <location>
        <begin position="1"/>
        <end position="15"/>
    </location>
</feature>
<dbReference type="InterPro" id="IPR048395">
    <property type="entry name" value="Glyco_hydro_31_C"/>
</dbReference>
<comment type="similarity">
    <text evidence="1">Belongs to the glycosyl hydrolase 31 family.</text>
</comment>
<keyword evidence="5" id="KW-1185">Reference proteome</keyword>
<dbReference type="PROSITE" id="PS51175">
    <property type="entry name" value="CBM6"/>
    <property type="match status" value="2"/>
</dbReference>
<evidence type="ECO:0000256" key="2">
    <source>
        <dbReference type="SAM" id="MobiDB-lite"/>
    </source>
</evidence>
<feature type="domain" description="CBM6" evidence="3">
    <location>
        <begin position="395"/>
        <end position="525"/>
    </location>
</feature>
<dbReference type="Gene3D" id="2.60.120.260">
    <property type="entry name" value="Galactose-binding domain-like"/>
    <property type="match status" value="2"/>
</dbReference>
<dbReference type="InterPro" id="IPR008979">
    <property type="entry name" value="Galactose-bd-like_sf"/>
</dbReference>
<dbReference type="Pfam" id="PF17137">
    <property type="entry name" value="DUF5110"/>
    <property type="match status" value="1"/>
</dbReference>
<dbReference type="Gene3D" id="2.60.40.1180">
    <property type="entry name" value="Golgi alpha-mannosidase II"/>
    <property type="match status" value="2"/>
</dbReference>
<dbReference type="InterPro" id="IPR013780">
    <property type="entry name" value="Glyco_hydro_b"/>
</dbReference>
<dbReference type="Pfam" id="PF03422">
    <property type="entry name" value="CBM_6"/>
    <property type="match status" value="2"/>
</dbReference>
<reference evidence="4 5" key="1">
    <citation type="submission" date="2019-04" db="EMBL/GenBank/DDBJ databases">
        <title>Streptomyces sp. nov. Bv016 isolated from bark of Buahinia variegata.</title>
        <authorList>
            <person name="Kanchanasin P."/>
            <person name="Tanasupawat S."/>
            <person name="Yuki M."/>
            <person name="Kudo T."/>
        </authorList>
    </citation>
    <scope>NUCLEOTIDE SEQUENCE [LARGE SCALE GENOMIC DNA]</scope>
    <source>
        <strain evidence="4 5">JCM 4765</strain>
    </source>
</reference>
<comment type="caution">
    <text evidence="4">The sequence shown here is derived from an EMBL/GenBank/DDBJ whole genome shotgun (WGS) entry which is preliminary data.</text>
</comment>
<gene>
    <name evidence="4" type="ORF">E5082_25165</name>
</gene>
<evidence type="ECO:0000313" key="4">
    <source>
        <dbReference type="EMBL" id="TGN78830.1"/>
    </source>
</evidence>
<dbReference type="Proteomes" id="UP000298513">
    <property type="component" value="Unassembled WGS sequence"/>
</dbReference>
<name>A0A4Z1DAJ5_STRGP</name>